<dbReference type="EMBL" id="JBBCAQ010000034">
    <property type="protein sequence ID" value="KAK7579621.1"/>
    <property type="molecule type" value="Genomic_DNA"/>
</dbReference>
<protein>
    <submittedName>
        <fullName evidence="1">Uncharacterized protein</fullName>
    </submittedName>
</protein>
<organism evidence="1 2">
    <name type="scientific">Parthenolecanium corni</name>
    <dbReference type="NCBI Taxonomy" id="536013"/>
    <lineage>
        <taxon>Eukaryota</taxon>
        <taxon>Metazoa</taxon>
        <taxon>Ecdysozoa</taxon>
        <taxon>Arthropoda</taxon>
        <taxon>Hexapoda</taxon>
        <taxon>Insecta</taxon>
        <taxon>Pterygota</taxon>
        <taxon>Neoptera</taxon>
        <taxon>Paraneoptera</taxon>
        <taxon>Hemiptera</taxon>
        <taxon>Sternorrhyncha</taxon>
        <taxon>Coccoidea</taxon>
        <taxon>Coccidae</taxon>
        <taxon>Parthenolecanium</taxon>
    </lineage>
</organism>
<keyword evidence="2" id="KW-1185">Reference proteome</keyword>
<evidence type="ECO:0000313" key="2">
    <source>
        <dbReference type="Proteomes" id="UP001367676"/>
    </source>
</evidence>
<reference evidence="1 2" key="1">
    <citation type="submission" date="2024-03" db="EMBL/GenBank/DDBJ databases">
        <title>Adaptation during the transition from Ophiocordyceps entomopathogen to insect associate is accompanied by gene loss and intensified selection.</title>
        <authorList>
            <person name="Ward C.M."/>
            <person name="Onetto C.A."/>
            <person name="Borneman A.R."/>
        </authorList>
    </citation>
    <scope>NUCLEOTIDE SEQUENCE [LARGE SCALE GENOMIC DNA]</scope>
    <source>
        <strain evidence="1">AWRI1</strain>
        <tissue evidence="1">Single Adult Female</tissue>
    </source>
</reference>
<comment type="caution">
    <text evidence="1">The sequence shown here is derived from an EMBL/GenBank/DDBJ whole genome shotgun (WGS) entry which is preliminary data.</text>
</comment>
<sequence>MERMDGPLHATLGFVHLHRTYIKARRLLAVADANCIPSPNELVACKAGTGTGTGTGTAFGSTSVPARSIDYRVSSIEYIVYSTA</sequence>
<evidence type="ECO:0000313" key="1">
    <source>
        <dbReference type="EMBL" id="KAK7579621.1"/>
    </source>
</evidence>
<name>A0AAN9TAQ8_9HEMI</name>
<accession>A0AAN9TAQ8</accession>
<dbReference type="Proteomes" id="UP001367676">
    <property type="component" value="Unassembled WGS sequence"/>
</dbReference>
<gene>
    <name evidence="1" type="ORF">V9T40_000250</name>
</gene>
<proteinExistence type="predicted"/>
<dbReference type="AlphaFoldDB" id="A0AAN9TAQ8"/>